<dbReference type="PANTHER" id="PTHR30118:SF12">
    <property type="entry name" value="TRANSCRIPTIONAL REGULATOR LYSR FAMILY"/>
    <property type="match status" value="1"/>
</dbReference>
<feature type="domain" description="LysR substrate-binding" evidence="5">
    <location>
        <begin position="49"/>
        <end position="245"/>
    </location>
</feature>
<evidence type="ECO:0000259" key="5">
    <source>
        <dbReference type="Pfam" id="PF03466"/>
    </source>
</evidence>
<reference evidence="7" key="1">
    <citation type="submission" date="2014-09" db="EMBL/GenBank/DDBJ databases">
        <title>Vibrio variabilis JCM 19239. (C206) whole genome shotgun sequence.</title>
        <authorList>
            <person name="Sawabe T."/>
            <person name="Meirelles P."/>
            <person name="Nakanishi M."/>
            <person name="Sayaka M."/>
            <person name="Hattori M."/>
            <person name="Ohkuma M."/>
        </authorList>
    </citation>
    <scope>NUCLEOTIDE SEQUENCE [LARGE SCALE GENOMIC DNA]</scope>
    <source>
        <strain evidence="7">JCM 19239</strain>
    </source>
</reference>
<evidence type="ECO:0000256" key="1">
    <source>
        <dbReference type="ARBA" id="ARBA00009437"/>
    </source>
</evidence>
<organism evidence="6 7">
    <name type="scientific">Vibrio variabilis</name>
    <dbReference type="NCBI Taxonomy" id="990271"/>
    <lineage>
        <taxon>Bacteria</taxon>
        <taxon>Pseudomonadati</taxon>
        <taxon>Pseudomonadota</taxon>
        <taxon>Gammaproteobacteria</taxon>
        <taxon>Vibrionales</taxon>
        <taxon>Vibrionaceae</taxon>
        <taxon>Vibrio</taxon>
    </lineage>
</organism>
<dbReference type="InterPro" id="IPR005119">
    <property type="entry name" value="LysR_subst-bd"/>
</dbReference>
<dbReference type="PANTHER" id="PTHR30118">
    <property type="entry name" value="HTH-TYPE TRANSCRIPTIONAL REGULATOR LEUO-RELATED"/>
    <property type="match status" value="1"/>
</dbReference>
<protein>
    <submittedName>
        <fullName evidence="6">Transcriptional regulator LysR family</fullName>
    </submittedName>
</protein>
<dbReference type="Gene3D" id="3.40.190.10">
    <property type="entry name" value="Periplasmic binding protein-like II"/>
    <property type="match status" value="2"/>
</dbReference>
<comment type="similarity">
    <text evidence="1">Belongs to the LysR transcriptional regulatory family.</text>
</comment>
<accession>A0ABQ0J8W8</accession>
<keyword evidence="2" id="KW-0805">Transcription regulation</keyword>
<dbReference type="SUPFAM" id="SSF53850">
    <property type="entry name" value="Periplasmic binding protein-like II"/>
    <property type="match status" value="1"/>
</dbReference>
<keyword evidence="3" id="KW-0238">DNA-binding</keyword>
<name>A0ABQ0J8W8_9VIBR</name>
<evidence type="ECO:0000256" key="2">
    <source>
        <dbReference type="ARBA" id="ARBA00023015"/>
    </source>
</evidence>
<evidence type="ECO:0000256" key="4">
    <source>
        <dbReference type="ARBA" id="ARBA00023163"/>
    </source>
</evidence>
<keyword evidence="4" id="KW-0804">Transcription</keyword>
<sequence length="253" mass="28915">MSLRQKAISIKADINTVINSLEVLVHKQVFEPQEDSSVVKFFGLLPQINTLMPSIVSEIRAQAPNMVVNIDTTAQRHFDALVAGDVHFVLSSHQPPTSDQSLYRMLLAKREFQLLMNRNHPLAKKRLSAKNLLPCHFGQISLQGEQTLSFEHKFIELGLVDRKNRLSIPVRLSHFSSAASIAAESDVIFHLPTPFAQEAAKDKRLIVRDVPEELKLDFQSVYLYWHKRFHEDSMCEWIRELFKKQYGDGQAIA</sequence>
<proteinExistence type="inferred from homology"/>
<evidence type="ECO:0000256" key="3">
    <source>
        <dbReference type="ARBA" id="ARBA00023125"/>
    </source>
</evidence>
<dbReference type="Pfam" id="PF03466">
    <property type="entry name" value="LysR_substrate"/>
    <property type="match status" value="1"/>
</dbReference>
<evidence type="ECO:0000313" key="7">
    <source>
        <dbReference type="Proteomes" id="UP000029223"/>
    </source>
</evidence>
<gene>
    <name evidence="6" type="ORF">JCM19239_5098</name>
</gene>
<comment type="caution">
    <text evidence="6">The sequence shown here is derived from an EMBL/GenBank/DDBJ whole genome shotgun (WGS) entry which is preliminary data.</text>
</comment>
<dbReference type="Proteomes" id="UP000029223">
    <property type="component" value="Unassembled WGS sequence"/>
</dbReference>
<keyword evidence="7" id="KW-1185">Reference proteome</keyword>
<evidence type="ECO:0000313" key="6">
    <source>
        <dbReference type="EMBL" id="GAL25208.1"/>
    </source>
</evidence>
<dbReference type="InterPro" id="IPR050389">
    <property type="entry name" value="LysR-type_TF"/>
</dbReference>
<dbReference type="EMBL" id="BBMS01000008">
    <property type="protein sequence ID" value="GAL25208.1"/>
    <property type="molecule type" value="Genomic_DNA"/>
</dbReference>